<evidence type="ECO:0000313" key="15">
    <source>
        <dbReference type="WBParaSite" id="EEL_0000658301-mRNA-1"/>
    </source>
</evidence>
<keyword evidence="5 13" id="KW-0812">Transmembrane</keyword>
<keyword evidence="7 13" id="KW-0472">Membrane</keyword>
<evidence type="ECO:0000256" key="5">
    <source>
        <dbReference type="ARBA" id="ARBA00022692"/>
    </source>
</evidence>
<evidence type="ECO:0000256" key="13">
    <source>
        <dbReference type="SAM" id="Phobius"/>
    </source>
</evidence>
<dbReference type="PANTHER" id="PTHR13551">
    <property type="entry name" value="BRAIN PROTEIN I3"/>
    <property type="match status" value="1"/>
</dbReference>
<evidence type="ECO:0000256" key="1">
    <source>
        <dbReference type="ARBA" id="ARBA00004155"/>
    </source>
</evidence>
<keyword evidence="14" id="KW-1185">Reference proteome</keyword>
<feature type="compositionally biased region" description="Polar residues" evidence="12">
    <location>
        <begin position="45"/>
        <end position="65"/>
    </location>
</feature>
<dbReference type="AlphaFoldDB" id="A0A0R3RWN3"/>
<evidence type="ECO:0000256" key="12">
    <source>
        <dbReference type="SAM" id="MobiDB-lite"/>
    </source>
</evidence>
<evidence type="ECO:0000256" key="2">
    <source>
        <dbReference type="ARBA" id="ARBA00004556"/>
    </source>
</evidence>
<dbReference type="Proteomes" id="UP000050640">
    <property type="component" value="Unplaced"/>
</dbReference>
<keyword evidence="8" id="KW-0458">Lysosome</keyword>
<dbReference type="PANTHER" id="PTHR13551:SF1">
    <property type="entry name" value="MEMBRANE PROTEIN BRI3"/>
    <property type="match status" value="1"/>
</dbReference>
<feature type="transmembrane region" description="Helical" evidence="13">
    <location>
        <begin position="192"/>
        <end position="214"/>
    </location>
</feature>
<dbReference type="GO" id="GO:0048471">
    <property type="term" value="C:perinuclear region of cytoplasm"/>
    <property type="evidence" value="ECO:0007669"/>
    <property type="project" value="UniProtKB-SubCell"/>
</dbReference>
<feature type="region of interest" description="Disordered" evidence="12">
    <location>
        <begin position="41"/>
        <end position="65"/>
    </location>
</feature>
<comment type="similarity">
    <text evidence="3">Belongs to the BRI3 family.</text>
</comment>
<evidence type="ECO:0000256" key="6">
    <source>
        <dbReference type="ARBA" id="ARBA00022989"/>
    </source>
</evidence>
<evidence type="ECO:0000256" key="9">
    <source>
        <dbReference type="ARBA" id="ARBA00035284"/>
    </source>
</evidence>
<protein>
    <recommendedName>
        <fullName evidence="9">Membrane protein BRI3</fullName>
    </recommendedName>
    <alternativeName>
        <fullName evidence="10">Brain protein I3</fullName>
    </alternativeName>
</protein>
<sequence>MPLNVKNNDGAIRSKYCDPPGRILRLIIVVLLSEIHIMSGKEQSENSIPSTPLEGNSSSSNVLDQNTSPVLYQQPSVQPVLLGPQPPVKCGVGLPSYREPPPSYQAAMAYPAASGPYSTNSDDTVFPKPYSAVPPYPLLSVQNQMFPPTSPPPLPSVSLQPPPVAVPRAGHCAYCGVGILSGQTDLFCLICLVLLAVCTFPVGLLFLCFIPCTVHKRCSHCRRIG</sequence>
<evidence type="ECO:0000256" key="8">
    <source>
        <dbReference type="ARBA" id="ARBA00023228"/>
    </source>
</evidence>
<dbReference type="InterPro" id="IPR019317">
    <property type="entry name" value="BRI3"/>
</dbReference>
<name>A0A0R3RWN3_9BILA</name>
<evidence type="ECO:0000256" key="11">
    <source>
        <dbReference type="ARBA" id="ARBA00046593"/>
    </source>
</evidence>
<evidence type="ECO:0000313" key="14">
    <source>
        <dbReference type="Proteomes" id="UP000050640"/>
    </source>
</evidence>
<organism evidence="14 15">
    <name type="scientific">Elaeophora elaphi</name>
    <dbReference type="NCBI Taxonomy" id="1147741"/>
    <lineage>
        <taxon>Eukaryota</taxon>
        <taxon>Metazoa</taxon>
        <taxon>Ecdysozoa</taxon>
        <taxon>Nematoda</taxon>
        <taxon>Chromadorea</taxon>
        <taxon>Rhabditida</taxon>
        <taxon>Spirurina</taxon>
        <taxon>Spiruromorpha</taxon>
        <taxon>Filarioidea</taxon>
        <taxon>Onchocercidae</taxon>
        <taxon>Elaeophora</taxon>
    </lineage>
</organism>
<comment type="subcellular location">
    <subcellularLocation>
        <location evidence="2">Cytoplasm</location>
        <location evidence="2">Perinuclear region</location>
    </subcellularLocation>
    <subcellularLocation>
        <location evidence="1">Lysosome membrane</location>
        <topology evidence="1">Multi-pass membrane protein</topology>
    </subcellularLocation>
</comment>
<keyword evidence="6 13" id="KW-1133">Transmembrane helix</keyword>
<proteinExistence type="inferred from homology"/>
<reference evidence="15" key="1">
    <citation type="submission" date="2017-02" db="UniProtKB">
        <authorList>
            <consortium name="WormBaseParasite"/>
        </authorList>
    </citation>
    <scope>IDENTIFICATION</scope>
</reference>
<dbReference type="WBParaSite" id="EEL_0000658301-mRNA-1">
    <property type="protein sequence ID" value="EEL_0000658301-mRNA-1"/>
    <property type="gene ID" value="EEL_0000658301"/>
</dbReference>
<comment type="subunit">
    <text evidence="11">Interacts with BRI3BP. Interacts with MGAT1 and IFITM3.</text>
</comment>
<evidence type="ECO:0000256" key="4">
    <source>
        <dbReference type="ARBA" id="ARBA00022490"/>
    </source>
</evidence>
<evidence type="ECO:0000256" key="10">
    <source>
        <dbReference type="ARBA" id="ARBA00035449"/>
    </source>
</evidence>
<evidence type="ECO:0000256" key="3">
    <source>
        <dbReference type="ARBA" id="ARBA00008090"/>
    </source>
</evidence>
<accession>A0A0R3RWN3</accession>
<evidence type="ECO:0000256" key="7">
    <source>
        <dbReference type="ARBA" id="ARBA00023136"/>
    </source>
</evidence>
<keyword evidence="4" id="KW-0963">Cytoplasm</keyword>
<dbReference type="GO" id="GO:0005765">
    <property type="term" value="C:lysosomal membrane"/>
    <property type="evidence" value="ECO:0007669"/>
    <property type="project" value="UniProtKB-SubCell"/>
</dbReference>